<name>A0A4S9U5H3_AURPU</name>
<evidence type="ECO:0000313" key="4">
    <source>
        <dbReference type="Proteomes" id="UP000310121"/>
    </source>
</evidence>
<evidence type="ECO:0000256" key="1">
    <source>
        <dbReference type="SAM" id="MobiDB-lite"/>
    </source>
</evidence>
<dbReference type="AlphaFoldDB" id="A0A4S9U5H3"/>
<reference evidence="3 4" key="1">
    <citation type="submission" date="2018-10" db="EMBL/GenBank/DDBJ databases">
        <title>Fifty Aureobasidium pullulans genomes reveal a recombining polyextremotolerant generalist.</title>
        <authorList>
            <person name="Gostincar C."/>
            <person name="Turk M."/>
            <person name="Zajc J."/>
            <person name="Gunde-Cimerman N."/>
        </authorList>
    </citation>
    <scope>NUCLEOTIDE SEQUENCE [LARGE SCALE GENOMIC DNA]</scope>
    <source>
        <strain evidence="3 4">EXF-3844</strain>
    </source>
</reference>
<keyword evidence="2" id="KW-1133">Transmembrane helix</keyword>
<dbReference type="Proteomes" id="UP000310121">
    <property type="component" value="Unassembled WGS sequence"/>
</dbReference>
<evidence type="ECO:0000256" key="2">
    <source>
        <dbReference type="SAM" id="Phobius"/>
    </source>
</evidence>
<organism evidence="3 4">
    <name type="scientific">Aureobasidium pullulans</name>
    <name type="common">Black yeast</name>
    <name type="synonym">Pullularia pullulans</name>
    <dbReference type="NCBI Taxonomy" id="5580"/>
    <lineage>
        <taxon>Eukaryota</taxon>
        <taxon>Fungi</taxon>
        <taxon>Dikarya</taxon>
        <taxon>Ascomycota</taxon>
        <taxon>Pezizomycotina</taxon>
        <taxon>Dothideomycetes</taxon>
        <taxon>Dothideomycetidae</taxon>
        <taxon>Dothideales</taxon>
        <taxon>Saccotheciaceae</taxon>
        <taxon>Aureobasidium</taxon>
    </lineage>
</organism>
<proteinExistence type="predicted"/>
<keyword evidence="2" id="KW-0812">Transmembrane</keyword>
<evidence type="ECO:0000313" key="3">
    <source>
        <dbReference type="EMBL" id="THZ33253.1"/>
    </source>
</evidence>
<protein>
    <submittedName>
        <fullName evidence="3">Uncharacterized protein</fullName>
    </submittedName>
</protein>
<comment type="caution">
    <text evidence="3">The sequence shown here is derived from an EMBL/GenBank/DDBJ whole genome shotgun (WGS) entry which is preliminary data.</text>
</comment>
<keyword evidence="2" id="KW-0472">Membrane</keyword>
<feature type="compositionally biased region" description="Low complexity" evidence="1">
    <location>
        <begin position="337"/>
        <end position="357"/>
    </location>
</feature>
<dbReference type="EMBL" id="QZBN01001202">
    <property type="protein sequence ID" value="THZ33253.1"/>
    <property type="molecule type" value="Genomic_DNA"/>
</dbReference>
<gene>
    <name evidence="3" type="ORF">D6C90_08566</name>
</gene>
<feature type="region of interest" description="Disordered" evidence="1">
    <location>
        <begin position="321"/>
        <end position="365"/>
    </location>
</feature>
<accession>A0A4S9U5H3</accession>
<feature type="transmembrane region" description="Helical" evidence="2">
    <location>
        <begin position="290"/>
        <end position="312"/>
    </location>
</feature>
<sequence>MSLSASAVSSIAGITDVITSLVTVSSSNSQSPRASNAASSSVADSIAESSELVASSSPTPTLLASSVVASFENPSSTPSPAAASSAPAAASSSDNSAAITVVVTSVATLTDLPLTTIFTPPASCSTRPFTLAATNKSTIGIWDAQYNSTYACYPPSWNTAKVNYYLPGVCPEGYNYVGIFSYQTTTSANCCPSGMSLVNNNNCQTVISSPTYALMPDLTDTFAISDGFTGLATPINVAWRSADLQSFTPAAAPVLAVASAWNLPTSTRTADTETSPAVLSSGALSTGAKAGIGVGVAAAVLILLGVLLFLFLRRRKQRAIKTSPDEPEMSGKAELGSTISSSTASSPTTVVSSPSTAQAHEIDPGSEVTEIQGNHISEAHGTNLVEMPVGRPCPELAGSVKPHELEAPWQSRIYELP</sequence>